<dbReference type="OrthoDB" id="3795884at2759"/>
<dbReference type="Proteomes" id="UP000800038">
    <property type="component" value="Unassembled WGS sequence"/>
</dbReference>
<dbReference type="EMBL" id="ML976013">
    <property type="protein sequence ID" value="KAF1944886.1"/>
    <property type="molecule type" value="Genomic_DNA"/>
</dbReference>
<evidence type="ECO:0000313" key="3">
    <source>
        <dbReference type="Proteomes" id="UP000800038"/>
    </source>
</evidence>
<proteinExistence type="predicted"/>
<feature type="region of interest" description="Disordered" evidence="1">
    <location>
        <begin position="66"/>
        <end position="157"/>
    </location>
</feature>
<evidence type="ECO:0000313" key="2">
    <source>
        <dbReference type="EMBL" id="KAF1944886.1"/>
    </source>
</evidence>
<gene>
    <name evidence="2" type="ORF">EJ02DRAFT_301345</name>
</gene>
<reference evidence="2" key="1">
    <citation type="journal article" date="2020" name="Stud. Mycol.">
        <title>101 Dothideomycetes genomes: a test case for predicting lifestyles and emergence of pathogens.</title>
        <authorList>
            <person name="Haridas S."/>
            <person name="Albert R."/>
            <person name="Binder M."/>
            <person name="Bloem J."/>
            <person name="Labutti K."/>
            <person name="Salamov A."/>
            <person name="Andreopoulos B."/>
            <person name="Baker S."/>
            <person name="Barry K."/>
            <person name="Bills G."/>
            <person name="Bluhm B."/>
            <person name="Cannon C."/>
            <person name="Castanera R."/>
            <person name="Culley D."/>
            <person name="Daum C."/>
            <person name="Ezra D."/>
            <person name="Gonzalez J."/>
            <person name="Henrissat B."/>
            <person name="Kuo A."/>
            <person name="Liang C."/>
            <person name="Lipzen A."/>
            <person name="Lutzoni F."/>
            <person name="Magnuson J."/>
            <person name="Mondo S."/>
            <person name="Nolan M."/>
            <person name="Ohm R."/>
            <person name="Pangilinan J."/>
            <person name="Park H.-J."/>
            <person name="Ramirez L."/>
            <person name="Alfaro M."/>
            <person name="Sun H."/>
            <person name="Tritt A."/>
            <person name="Yoshinaga Y."/>
            <person name="Zwiers L.-H."/>
            <person name="Turgeon B."/>
            <person name="Goodwin S."/>
            <person name="Spatafora J."/>
            <person name="Crous P."/>
            <person name="Grigoriev I."/>
        </authorList>
    </citation>
    <scope>NUCLEOTIDE SEQUENCE</scope>
    <source>
        <strain evidence="2">CBS 161.51</strain>
    </source>
</reference>
<feature type="compositionally biased region" description="Acidic residues" evidence="1">
    <location>
        <begin position="101"/>
        <end position="112"/>
    </location>
</feature>
<protein>
    <submittedName>
        <fullName evidence="2">Uncharacterized protein</fullName>
    </submittedName>
</protein>
<name>A0A6A5T2D2_9PLEO</name>
<accession>A0A6A5T2D2</accession>
<feature type="compositionally biased region" description="Acidic residues" evidence="1">
    <location>
        <begin position="81"/>
        <end position="90"/>
    </location>
</feature>
<sequence>MCIILPVNHIPCTHTVFIWQHCIDATQTRIHGLQLCRNVQQHDRAILSRKPCENCGGHRFFARRGGVAERGSGSAEKDERLDDEEADDSGAYDSGYHSDNIYEEDEATDLEDTPLSPRATTPLRMWAKQRTPPCQRPSLKRNPSWKPSFNHGLGLEL</sequence>
<dbReference type="AlphaFoldDB" id="A0A6A5T2D2"/>
<keyword evidence="3" id="KW-1185">Reference proteome</keyword>
<feature type="non-terminal residue" evidence="2">
    <location>
        <position position="157"/>
    </location>
</feature>
<evidence type="ECO:0000256" key="1">
    <source>
        <dbReference type="SAM" id="MobiDB-lite"/>
    </source>
</evidence>
<organism evidence="2 3">
    <name type="scientific">Clathrospora elynae</name>
    <dbReference type="NCBI Taxonomy" id="706981"/>
    <lineage>
        <taxon>Eukaryota</taxon>
        <taxon>Fungi</taxon>
        <taxon>Dikarya</taxon>
        <taxon>Ascomycota</taxon>
        <taxon>Pezizomycotina</taxon>
        <taxon>Dothideomycetes</taxon>
        <taxon>Pleosporomycetidae</taxon>
        <taxon>Pleosporales</taxon>
        <taxon>Diademaceae</taxon>
        <taxon>Clathrospora</taxon>
    </lineage>
</organism>